<dbReference type="STRING" id="1121420.SAMN02746098_00288"/>
<dbReference type="Gene3D" id="3.30.2400.10">
    <property type="entry name" value="Major capsid protein gp5"/>
    <property type="match status" value="1"/>
</dbReference>
<reference evidence="4" key="1">
    <citation type="submission" date="2016-11" db="EMBL/GenBank/DDBJ databases">
        <authorList>
            <person name="Varghese N."/>
            <person name="Submissions S."/>
        </authorList>
    </citation>
    <scope>NUCLEOTIDE SEQUENCE [LARGE SCALE GENOMIC DNA]</scope>
    <source>
        <strain evidence="4">DSM 15449</strain>
    </source>
</reference>
<dbReference type="Proteomes" id="UP000183954">
    <property type="component" value="Unassembled WGS sequence"/>
</dbReference>
<dbReference type="Pfam" id="PF05065">
    <property type="entry name" value="Phage_capsid"/>
    <property type="match status" value="1"/>
</dbReference>
<dbReference type="AlphaFoldDB" id="A0A1M5QL63"/>
<protein>
    <submittedName>
        <fullName evidence="3">Phage major capsid protein, HK97 family</fullName>
    </submittedName>
</protein>
<evidence type="ECO:0000313" key="4">
    <source>
        <dbReference type="Proteomes" id="UP000183954"/>
    </source>
</evidence>
<accession>A0A1M5QL63</accession>
<dbReference type="InterPro" id="IPR024455">
    <property type="entry name" value="Phage_capsid"/>
</dbReference>
<feature type="domain" description="Phage capsid-like C-terminal" evidence="2">
    <location>
        <begin position="127"/>
        <end position="412"/>
    </location>
</feature>
<proteinExistence type="predicted"/>
<dbReference type="SUPFAM" id="SSF56563">
    <property type="entry name" value="Major capsid protein gp5"/>
    <property type="match status" value="1"/>
</dbReference>
<comment type="subcellular location">
    <subcellularLocation>
        <location evidence="1">Virion</location>
    </subcellularLocation>
</comment>
<keyword evidence="4" id="KW-1185">Reference proteome</keyword>
<dbReference type="NCBIfam" id="TIGR01554">
    <property type="entry name" value="major_cap_HK97"/>
    <property type="match status" value="1"/>
</dbReference>
<evidence type="ECO:0000256" key="1">
    <source>
        <dbReference type="ARBA" id="ARBA00004328"/>
    </source>
</evidence>
<name>A0A1M5QL63_9FIRM</name>
<organism evidence="3 4">
    <name type="scientific">Desulfosporosinus lacus DSM 15449</name>
    <dbReference type="NCBI Taxonomy" id="1121420"/>
    <lineage>
        <taxon>Bacteria</taxon>
        <taxon>Bacillati</taxon>
        <taxon>Bacillota</taxon>
        <taxon>Clostridia</taxon>
        <taxon>Eubacteriales</taxon>
        <taxon>Desulfitobacteriaceae</taxon>
        <taxon>Desulfosporosinus</taxon>
    </lineage>
</organism>
<dbReference type="InterPro" id="IPR054612">
    <property type="entry name" value="Phage_capsid-like_C"/>
</dbReference>
<gene>
    <name evidence="3" type="ORF">SAMN02746098_00288</name>
</gene>
<evidence type="ECO:0000313" key="3">
    <source>
        <dbReference type="EMBL" id="SHH14480.1"/>
    </source>
</evidence>
<dbReference type="OrthoDB" id="2043141at2"/>
<dbReference type="EMBL" id="FQXJ01000003">
    <property type="protein sequence ID" value="SHH14480.1"/>
    <property type="molecule type" value="Genomic_DNA"/>
</dbReference>
<evidence type="ECO:0000259" key="2">
    <source>
        <dbReference type="Pfam" id="PF05065"/>
    </source>
</evidence>
<sequence>MNEMERLLALKAALKAKAQGITAKESATTDEINAVLAEIQAVNAKIDVQKQVDVMDSEELKAAAEAKKAVNEPLWAQPKDHTKVLWKNNSEFLTAVFNASKQGVAPDPRLLMQNAASGMGESVPSDGGFLVGEDFAKELLQRTYETGILASKCRKIPISPTSNSLEANGIDETSRANGSRWGGIQSYWENEADALIGSKPKFNKVGLKLKKLTGLCYATDELLQDSTALESIIGQAFAEEFGFRMDDVIMNGLGAGQPLGYMKSGALVTVAKEAGQANGSIVTQNVLNMWARCWGRSRQNAVWLINQDVEPQLSQMTITVGTGGIPVYMPAGGVSGAQYSTLFGRPVIPVEQANTVGSLGDISLVDLSQYLLIDKGGLNAASSIHVRFLYDESVFRFIYRVDGQPIWKSTLQPFKGSNTLSPFVTLAAR</sequence>